<comment type="caution">
    <text evidence="2">The sequence shown here is derived from an EMBL/GenBank/DDBJ whole genome shotgun (WGS) entry which is preliminary data.</text>
</comment>
<sequence length="149" mass="16291">MKEKIINLVALFVVGFVAGWMVNGWRLNAQIEATEAEHAQALQKAEQVARAKEQAWQAAHDALAKKYEKEKENAKTEINRLRGRISAGTVRLSVPARGCAVSENTGTGTGETRAELDPETANDLISIASDGDAAIRELNLCIDKYNELK</sequence>
<dbReference type="InterPro" id="IPR004929">
    <property type="entry name" value="I-spanin"/>
</dbReference>
<feature type="coiled-coil region" evidence="1">
    <location>
        <begin position="31"/>
        <end position="84"/>
    </location>
</feature>
<dbReference type="Pfam" id="PF03245">
    <property type="entry name" value="Phage_lysis"/>
    <property type="match status" value="1"/>
</dbReference>
<dbReference type="HOGENOM" id="CLU_1659020_0_0_4"/>
<keyword evidence="1" id="KW-0175">Coiled coil</keyword>
<gene>
    <name evidence="2" type="ORF">OFAG_00348</name>
</gene>
<organism evidence="2 3">
    <name type="scientific">Oxalobacter paraformigenes</name>
    <dbReference type="NCBI Taxonomy" id="556268"/>
    <lineage>
        <taxon>Bacteria</taxon>
        <taxon>Pseudomonadati</taxon>
        <taxon>Pseudomonadota</taxon>
        <taxon>Betaproteobacteria</taxon>
        <taxon>Burkholderiales</taxon>
        <taxon>Oxalobacteraceae</taxon>
        <taxon>Oxalobacter</taxon>
    </lineage>
</organism>
<evidence type="ECO:0000313" key="2">
    <source>
        <dbReference type="EMBL" id="EEO27195.1"/>
    </source>
</evidence>
<dbReference type="Proteomes" id="UP000003973">
    <property type="component" value="Unassembled WGS sequence"/>
</dbReference>
<dbReference type="AlphaFoldDB" id="C3X1V9"/>
<evidence type="ECO:0000256" key="1">
    <source>
        <dbReference type="SAM" id="Coils"/>
    </source>
</evidence>
<keyword evidence="3" id="KW-1185">Reference proteome</keyword>
<dbReference type="RefSeq" id="WP_005876087.1">
    <property type="nucleotide sequence ID" value="NZ_CABMNL010000001.1"/>
</dbReference>
<accession>C3X1V9</accession>
<evidence type="ECO:0008006" key="4">
    <source>
        <dbReference type="Google" id="ProtNLM"/>
    </source>
</evidence>
<proteinExistence type="predicted"/>
<evidence type="ECO:0000313" key="3">
    <source>
        <dbReference type="Proteomes" id="UP000003973"/>
    </source>
</evidence>
<dbReference type="EMBL" id="ACDP02000029">
    <property type="protein sequence ID" value="EEO27195.1"/>
    <property type="molecule type" value="Genomic_DNA"/>
</dbReference>
<dbReference type="eggNOG" id="ENOG5033CG3">
    <property type="taxonomic scope" value="Bacteria"/>
</dbReference>
<protein>
    <recommendedName>
        <fullName evidence="4">Lysis protein</fullName>
    </recommendedName>
</protein>
<reference evidence="2" key="1">
    <citation type="submission" date="2011-10" db="EMBL/GenBank/DDBJ databases">
        <title>The Genome Sequence of Oxalobacter formigenes HOxBLS.</title>
        <authorList>
            <consortium name="The Broad Institute Genome Sequencing Platform"/>
            <person name="Earl A."/>
            <person name="Ward D."/>
            <person name="Feldgarden M."/>
            <person name="Gevers D."/>
            <person name="Allison M.J."/>
            <person name="Humphrey S."/>
            <person name="Young S.K."/>
            <person name="Zeng Q."/>
            <person name="Gargeya S."/>
            <person name="Fitzgerald M."/>
            <person name="Haas B."/>
            <person name="Abouelleil A."/>
            <person name="Alvarado L."/>
            <person name="Arachchi H.M."/>
            <person name="Berlin A."/>
            <person name="Brown A."/>
            <person name="Chapman S.B."/>
            <person name="Chen Z."/>
            <person name="Dunbar C."/>
            <person name="Freedman E."/>
            <person name="Gearin G."/>
            <person name="Goldberg J."/>
            <person name="Griggs A."/>
            <person name="Gujja S."/>
            <person name="Heiman D."/>
            <person name="Howarth C."/>
            <person name="Larson L."/>
            <person name="Lui A."/>
            <person name="MacDonald P.J.P."/>
            <person name="Montmayeur A."/>
            <person name="Murphy C."/>
            <person name="Neiman D."/>
            <person name="Pearson M."/>
            <person name="Priest M."/>
            <person name="Roberts A."/>
            <person name="Saif S."/>
            <person name="Shea T."/>
            <person name="Shenoy N."/>
            <person name="Sisk P."/>
            <person name="Stolte C."/>
            <person name="Sykes S."/>
            <person name="Wortman J."/>
            <person name="Nusbaum C."/>
            <person name="Birren B."/>
        </authorList>
    </citation>
    <scope>NUCLEOTIDE SEQUENCE [LARGE SCALE GENOMIC DNA]</scope>
    <source>
        <strain evidence="2">HOxBLS</strain>
    </source>
</reference>
<name>C3X1V9_9BURK</name>
<dbReference type="GO" id="GO:0044659">
    <property type="term" value="P:viral release from host cell by cytolysis"/>
    <property type="evidence" value="ECO:0007669"/>
    <property type="project" value="InterPro"/>
</dbReference>